<dbReference type="eggNOG" id="KOG3206">
    <property type="taxonomic scope" value="Eukaryota"/>
</dbReference>
<dbReference type="InterPro" id="IPR036859">
    <property type="entry name" value="CAP-Gly_dom_sf"/>
</dbReference>
<protein>
    <submittedName>
        <fullName evidence="4">AFR054Wp</fullName>
    </submittedName>
</protein>
<dbReference type="GeneID" id="4621842"/>
<evidence type="ECO:0000256" key="2">
    <source>
        <dbReference type="ARBA" id="ARBA00022490"/>
    </source>
</evidence>
<dbReference type="SUPFAM" id="SSF74924">
    <property type="entry name" value="Cap-Gly domain"/>
    <property type="match status" value="1"/>
</dbReference>
<dbReference type="KEGG" id="ago:AGOS_AFR054W"/>
<dbReference type="SMART" id="SM01052">
    <property type="entry name" value="CAP_GLY"/>
    <property type="match status" value="1"/>
</dbReference>
<dbReference type="GO" id="GO:0005737">
    <property type="term" value="C:cytoplasm"/>
    <property type="evidence" value="ECO:0007669"/>
    <property type="project" value="UniProtKB-SubCell"/>
</dbReference>
<organism evidence="4 5">
    <name type="scientific">Eremothecium gossypii (strain ATCC 10895 / CBS 109.51 / FGSC 9923 / NRRL Y-1056)</name>
    <name type="common">Yeast</name>
    <name type="synonym">Ashbya gossypii</name>
    <dbReference type="NCBI Taxonomy" id="284811"/>
    <lineage>
        <taxon>Eukaryota</taxon>
        <taxon>Fungi</taxon>
        <taxon>Dikarya</taxon>
        <taxon>Ascomycota</taxon>
        <taxon>Saccharomycotina</taxon>
        <taxon>Saccharomycetes</taxon>
        <taxon>Saccharomycetales</taxon>
        <taxon>Saccharomycetaceae</taxon>
        <taxon>Eremothecium</taxon>
    </lineage>
</organism>
<keyword evidence="5" id="KW-1185">Reference proteome</keyword>
<proteinExistence type="predicted"/>
<feature type="domain" description="CAP-Gly" evidence="3">
    <location>
        <begin position="188"/>
        <end position="222"/>
    </location>
</feature>
<dbReference type="FunCoup" id="Q754L8">
    <property type="interactions" value="738"/>
</dbReference>
<dbReference type="PROSITE" id="PS50245">
    <property type="entry name" value="CAP_GLY_2"/>
    <property type="match status" value="1"/>
</dbReference>
<dbReference type="InterPro" id="IPR000938">
    <property type="entry name" value="CAP-Gly_domain"/>
</dbReference>
<reference evidence="4 5" key="1">
    <citation type="journal article" date="2004" name="Science">
        <title>The Ashbya gossypii genome as a tool for mapping the ancient Saccharomyces cerevisiae genome.</title>
        <authorList>
            <person name="Dietrich F.S."/>
            <person name="Voegeli S."/>
            <person name="Brachat S."/>
            <person name="Lerch A."/>
            <person name="Gates K."/>
            <person name="Steiner S."/>
            <person name="Mohr C."/>
            <person name="Pohlmann R."/>
            <person name="Luedi P."/>
            <person name="Choi S."/>
            <person name="Wing R.A."/>
            <person name="Flavier A."/>
            <person name="Gaffney T.D."/>
            <person name="Philippsen P."/>
        </authorList>
    </citation>
    <scope>NUCLEOTIDE SEQUENCE [LARGE SCALE GENOMIC DNA]</scope>
    <source>
        <strain evidence="5">ATCC 10895 / CBS 109.51 / FGSC 9923 / NRRL Y-1056</strain>
    </source>
</reference>
<evidence type="ECO:0000256" key="1">
    <source>
        <dbReference type="ARBA" id="ARBA00004496"/>
    </source>
</evidence>
<dbReference type="RefSeq" id="NP_985601.2">
    <property type="nucleotide sequence ID" value="NM_210955.2"/>
</dbReference>
<dbReference type="PANTHER" id="PTHR18916:SF85">
    <property type="entry name" value="TUBULIN-FOLDING COFACTOR B"/>
    <property type="match status" value="1"/>
</dbReference>
<keyword evidence="2" id="KW-0963">Cytoplasm</keyword>
<gene>
    <name evidence="4" type="ORF">AGOS_AFR054W</name>
</gene>
<dbReference type="InParanoid" id="Q754L8"/>
<dbReference type="EMBL" id="AE016819">
    <property type="protein sequence ID" value="AAS53425.2"/>
    <property type="molecule type" value="Genomic_DNA"/>
</dbReference>
<dbReference type="STRING" id="284811.Q754L8"/>
<dbReference type="OMA" id="WCGIEFD"/>
<dbReference type="Pfam" id="PF01302">
    <property type="entry name" value="CAP_GLY"/>
    <property type="match status" value="1"/>
</dbReference>
<dbReference type="PANTHER" id="PTHR18916">
    <property type="entry name" value="DYNACTIN 1-RELATED MICROTUBULE-BINDING"/>
    <property type="match status" value="1"/>
</dbReference>
<dbReference type="Gene3D" id="2.30.30.190">
    <property type="entry name" value="CAP Gly-rich-like domain"/>
    <property type="match status" value="1"/>
</dbReference>
<sequence>MVELEIESELCALRREVALGVGWAQFAEKLHEWTGVDPRDMRLVVTTADGKEQEVDGDVRQRAGTVEQAFPGGVRRVQVQDTNEGSVVHALRREMEGDGGEEAAFRLSDEAYAGRADSVLAWKREQQLGAFDPEVRTRLAQERETQALAAAALPVGARCAVRTRGAPERRGWLRYVGPVDELGAENTWCGVEFDEPVGRNDGTFNGRAYFGPVHSNHGAFVKPTAVAVGPQFAPLADDELRLSDDDEL</sequence>
<dbReference type="OrthoDB" id="5295208at2759"/>
<dbReference type="AlphaFoldDB" id="Q754L8"/>
<evidence type="ECO:0000313" key="5">
    <source>
        <dbReference type="Proteomes" id="UP000000591"/>
    </source>
</evidence>
<accession>Q754L8</accession>
<name>Q754L8_EREGS</name>
<comment type="subcellular location">
    <subcellularLocation>
        <location evidence="1">Cytoplasm</location>
    </subcellularLocation>
</comment>
<dbReference type="HOGENOM" id="CLU_067577_2_0_1"/>
<evidence type="ECO:0000313" key="4">
    <source>
        <dbReference type="EMBL" id="AAS53425.2"/>
    </source>
</evidence>
<evidence type="ECO:0000259" key="3">
    <source>
        <dbReference type="PROSITE" id="PS50245"/>
    </source>
</evidence>
<reference evidence="5" key="2">
    <citation type="journal article" date="2013" name="G3 (Bethesda)">
        <title>Genomes of Ashbya fungi isolated from insects reveal four mating-type loci, numerous translocations, lack of transposons, and distinct gene duplications.</title>
        <authorList>
            <person name="Dietrich F.S."/>
            <person name="Voegeli S."/>
            <person name="Kuo S."/>
            <person name="Philippsen P."/>
        </authorList>
    </citation>
    <scope>GENOME REANNOTATION</scope>
    <source>
        <strain evidence="5">ATCC 10895 / CBS 109.51 / FGSC 9923 / NRRL Y-1056</strain>
    </source>
</reference>
<dbReference type="Proteomes" id="UP000000591">
    <property type="component" value="Chromosome VI"/>
</dbReference>